<evidence type="ECO:0000313" key="2">
    <source>
        <dbReference type="Proteomes" id="UP000492821"/>
    </source>
</evidence>
<evidence type="ECO:0000256" key="1">
    <source>
        <dbReference type="SAM" id="Phobius"/>
    </source>
</evidence>
<feature type="transmembrane region" description="Helical" evidence="1">
    <location>
        <begin position="20"/>
        <end position="43"/>
    </location>
</feature>
<reference evidence="3" key="2">
    <citation type="submission" date="2020-10" db="UniProtKB">
        <authorList>
            <consortium name="WormBaseParasite"/>
        </authorList>
    </citation>
    <scope>IDENTIFICATION</scope>
</reference>
<proteinExistence type="predicted"/>
<keyword evidence="2" id="KW-1185">Reference proteome</keyword>
<evidence type="ECO:0000313" key="3">
    <source>
        <dbReference type="WBParaSite" id="Pan_g22996.t1"/>
    </source>
</evidence>
<name>A0A7E4VNJ4_PANRE</name>
<dbReference type="Proteomes" id="UP000492821">
    <property type="component" value="Unassembled WGS sequence"/>
</dbReference>
<organism evidence="2 3">
    <name type="scientific">Panagrellus redivivus</name>
    <name type="common">Microworm</name>
    <dbReference type="NCBI Taxonomy" id="6233"/>
    <lineage>
        <taxon>Eukaryota</taxon>
        <taxon>Metazoa</taxon>
        <taxon>Ecdysozoa</taxon>
        <taxon>Nematoda</taxon>
        <taxon>Chromadorea</taxon>
        <taxon>Rhabditida</taxon>
        <taxon>Tylenchina</taxon>
        <taxon>Panagrolaimomorpha</taxon>
        <taxon>Panagrolaimoidea</taxon>
        <taxon>Panagrolaimidae</taxon>
        <taxon>Panagrellus</taxon>
    </lineage>
</organism>
<sequence length="143" mass="16347">MNNDTDQIDFADYDGRSPFYWIVAIANWTAGYFEITVALFLLVRNFPSNGIVKSPVKSAFFLILACGYVVDSVNSIGWMIGDIIDYEEGSVLTIISVLIQWQGVRHDYCKFYRLTFLIRHKPIIQIISKATTVQPRTIQSQRS</sequence>
<keyword evidence="1" id="KW-0812">Transmembrane</keyword>
<keyword evidence="1" id="KW-0472">Membrane</keyword>
<protein>
    <submittedName>
        <fullName evidence="3">MASE1 domain-containing protein</fullName>
    </submittedName>
</protein>
<dbReference type="WBParaSite" id="Pan_g22996.t1">
    <property type="protein sequence ID" value="Pan_g22996.t1"/>
    <property type="gene ID" value="Pan_g22996"/>
</dbReference>
<accession>A0A7E4VNJ4</accession>
<reference evidence="2" key="1">
    <citation type="journal article" date="2013" name="Genetics">
        <title>The draft genome and transcriptome of Panagrellus redivivus are shaped by the harsh demands of a free-living lifestyle.</title>
        <authorList>
            <person name="Srinivasan J."/>
            <person name="Dillman A.R."/>
            <person name="Macchietto M.G."/>
            <person name="Heikkinen L."/>
            <person name="Lakso M."/>
            <person name="Fracchia K.M."/>
            <person name="Antoshechkin I."/>
            <person name="Mortazavi A."/>
            <person name="Wong G."/>
            <person name="Sternberg P.W."/>
        </authorList>
    </citation>
    <scope>NUCLEOTIDE SEQUENCE [LARGE SCALE GENOMIC DNA]</scope>
    <source>
        <strain evidence="2">MT8872</strain>
    </source>
</reference>
<keyword evidence="1" id="KW-1133">Transmembrane helix</keyword>
<dbReference type="AlphaFoldDB" id="A0A7E4VNJ4"/>